<evidence type="ECO:0000313" key="1">
    <source>
        <dbReference type="EMBL" id="SNZ20247.1"/>
    </source>
</evidence>
<organism evidence="1 2">
    <name type="scientific">Cohaesibacter gelatinilyticus</name>
    <dbReference type="NCBI Taxonomy" id="372072"/>
    <lineage>
        <taxon>Bacteria</taxon>
        <taxon>Pseudomonadati</taxon>
        <taxon>Pseudomonadota</taxon>
        <taxon>Alphaproteobacteria</taxon>
        <taxon>Hyphomicrobiales</taxon>
        <taxon>Cohaesibacteraceae</taxon>
    </lineage>
</organism>
<dbReference type="RefSeq" id="WP_097154614.1">
    <property type="nucleotide sequence ID" value="NZ_OBEL01000004.1"/>
</dbReference>
<sequence length="272" mass="29987">MPTKSSLAITYDALQFTRAMPQDLIDGIPVLMVNRLGSTETSYMRTENFIGHCEPDTVYQVSLDKGFVPTSGEPIKLAAPVEPPHLVLSGKWETKIDYTNDDSNILGGNGRYVVPNGENHITIPIAETTPEHLAYYGSYLVKSGDLIRFDSTGNLPVTITSVGEDYPENYLLKEDLGGGAYLEVHDRPHFHMPLDKDCGGYLIVGMCGDDGINRVSAFQIPFGYAIHMGPWAIHCDAYIIGRHLVIYSATPEFSTVILRDQDNGLASIQFDK</sequence>
<dbReference type="OrthoDB" id="737122at2"/>
<proteinExistence type="predicted"/>
<dbReference type="AlphaFoldDB" id="A0A285PG65"/>
<dbReference type="Proteomes" id="UP000219439">
    <property type="component" value="Unassembled WGS sequence"/>
</dbReference>
<gene>
    <name evidence="1" type="ORF">SAMN06265368_3350</name>
</gene>
<evidence type="ECO:0000313" key="2">
    <source>
        <dbReference type="Proteomes" id="UP000219439"/>
    </source>
</evidence>
<keyword evidence="2" id="KW-1185">Reference proteome</keyword>
<reference evidence="1 2" key="1">
    <citation type="submission" date="2017-09" db="EMBL/GenBank/DDBJ databases">
        <authorList>
            <person name="Ehlers B."/>
            <person name="Leendertz F.H."/>
        </authorList>
    </citation>
    <scope>NUCLEOTIDE SEQUENCE [LARGE SCALE GENOMIC DNA]</scope>
    <source>
        <strain evidence="1 2">DSM 18289</strain>
    </source>
</reference>
<dbReference type="EMBL" id="OBEL01000004">
    <property type="protein sequence ID" value="SNZ20247.1"/>
    <property type="molecule type" value="Genomic_DNA"/>
</dbReference>
<accession>A0A285PG65</accession>
<name>A0A285PG65_9HYPH</name>
<protein>
    <submittedName>
        <fullName evidence="1">Uncharacterized protein</fullName>
    </submittedName>
</protein>